<organism evidence="1 2">
    <name type="scientific">Thermoflavimicrobium dichotomicum</name>
    <dbReference type="NCBI Taxonomy" id="46223"/>
    <lineage>
        <taxon>Bacteria</taxon>
        <taxon>Bacillati</taxon>
        <taxon>Bacillota</taxon>
        <taxon>Bacilli</taxon>
        <taxon>Bacillales</taxon>
        <taxon>Thermoactinomycetaceae</taxon>
        <taxon>Thermoflavimicrobium</taxon>
    </lineage>
</organism>
<keyword evidence="2" id="KW-1185">Reference proteome</keyword>
<dbReference type="RefSeq" id="WP_093229168.1">
    <property type="nucleotide sequence ID" value="NZ_FORR01000005.1"/>
</dbReference>
<evidence type="ECO:0000313" key="2">
    <source>
        <dbReference type="Proteomes" id="UP000199545"/>
    </source>
</evidence>
<protein>
    <submittedName>
        <fullName evidence="1">Uncharacterized protein</fullName>
    </submittedName>
</protein>
<reference evidence="1 2" key="1">
    <citation type="submission" date="2016-10" db="EMBL/GenBank/DDBJ databases">
        <authorList>
            <person name="de Groot N.N."/>
        </authorList>
    </citation>
    <scope>NUCLEOTIDE SEQUENCE [LARGE SCALE GENOMIC DNA]</scope>
    <source>
        <strain evidence="1 2">DSM 44778</strain>
    </source>
</reference>
<gene>
    <name evidence="1" type="ORF">SAMN05421852_105103</name>
</gene>
<dbReference type="AlphaFoldDB" id="A0A1I3P788"/>
<dbReference type="EMBL" id="FORR01000005">
    <property type="protein sequence ID" value="SFJ16906.1"/>
    <property type="molecule type" value="Genomic_DNA"/>
</dbReference>
<evidence type="ECO:0000313" key="1">
    <source>
        <dbReference type="EMBL" id="SFJ16906.1"/>
    </source>
</evidence>
<accession>A0A1I3P788</accession>
<sequence>MGSILFVYKLNWDSVAQWVGAIGQCLGAYFTFWAAKVALQVAKETKDLQKEMFERQLEEQRHMQSTEIKIRLASGSAGQDKRDNPIIIHLSNPKTFPVTVEKVDVQLTLISPKEVLYVMLNDIPSPYTNLNEIILPKRLETGDYLTIRLVDLKHLITGIKKTDHDYVVRTEWIEEEPESWEDLLKIKIRVQDSLGRFHESSFYYTYYDPELFPQSLMRWRIRGNIYYENRRKKYEEWRQKKYSEIEEQIENLFEDGVSKEEFIHLIEKILEENQSKEEIKSLIEKWYKG</sequence>
<proteinExistence type="predicted"/>
<dbReference type="Proteomes" id="UP000199545">
    <property type="component" value="Unassembled WGS sequence"/>
</dbReference>
<name>A0A1I3P788_9BACL</name>